<feature type="compositionally biased region" description="Basic and acidic residues" evidence="1">
    <location>
        <begin position="234"/>
        <end position="245"/>
    </location>
</feature>
<keyword evidence="2" id="KW-1133">Transmembrane helix</keyword>
<dbReference type="GO" id="GO:0000138">
    <property type="term" value="C:Golgi trans cisterna"/>
    <property type="evidence" value="ECO:0007669"/>
    <property type="project" value="TreeGrafter"/>
</dbReference>
<dbReference type="Pfam" id="PF09742">
    <property type="entry name" value="Dymeclin"/>
    <property type="match status" value="1"/>
</dbReference>
<accession>A0A1A8WBQ0</accession>
<keyword evidence="2" id="KW-0812">Transmembrane</keyword>
<dbReference type="Proteomes" id="UP000078597">
    <property type="component" value="Unassembled WGS sequence"/>
</dbReference>
<feature type="transmembrane region" description="Helical" evidence="2">
    <location>
        <begin position="875"/>
        <end position="894"/>
    </location>
</feature>
<dbReference type="GO" id="GO:0005797">
    <property type="term" value="C:Golgi medial cisterna"/>
    <property type="evidence" value="ECO:0007669"/>
    <property type="project" value="TreeGrafter"/>
</dbReference>
<dbReference type="PANTHER" id="PTHR21575">
    <property type="entry name" value="PROTEIN HID1"/>
    <property type="match status" value="1"/>
</dbReference>
<evidence type="ECO:0000256" key="2">
    <source>
        <dbReference type="SAM" id="Phobius"/>
    </source>
</evidence>
<dbReference type="AlphaFoldDB" id="A0A1A8WBQ0"/>
<feature type="compositionally biased region" description="Basic and acidic residues" evidence="1">
    <location>
        <begin position="481"/>
        <end position="511"/>
    </location>
</feature>
<gene>
    <name evidence="3" type="ORF">PMALA_026040</name>
</gene>
<feature type="transmembrane region" description="Helical" evidence="2">
    <location>
        <begin position="1078"/>
        <end position="1096"/>
    </location>
</feature>
<feature type="transmembrane region" description="Helical" evidence="2">
    <location>
        <begin position="387"/>
        <end position="410"/>
    </location>
</feature>
<feature type="compositionally biased region" description="Polar residues" evidence="1">
    <location>
        <begin position="559"/>
        <end position="576"/>
    </location>
</feature>
<feature type="compositionally biased region" description="Low complexity" evidence="1">
    <location>
        <begin position="577"/>
        <end position="587"/>
    </location>
</feature>
<dbReference type="GO" id="GO:0016020">
    <property type="term" value="C:membrane"/>
    <property type="evidence" value="ECO:0007669"/>
    <property type="project" value="TreeGrafter"/>
</dbReference>
<feature type="transmembrane region" description="Helical" evidence="2">
    <location>
        <begin position="430"/>
        <end position="449"/>
    </location>
</feature>
<evidence type="ECO:0008006" key="5">
    <source>
        <dbReference type="Google" id="ProtNLM"/>
    </source>
</evidence>
<evidence type="ECO:0000256" key="1">
    <source>
        <dbReference type="SAM" id="MobiDB-lite"/>
    </source>
</evidence>
<sequence>MGQNSSKSIHSLILKLKEKDLKETELYSELLHLDDTFKSDNNFYLIKKIVDDVTNLTFLFKFLMNTLKNILQADSSDERVRECKVCVKICLSILPVIQYNYKKRDIFSLMWKENCMEILDERNYICNNILILHIFNFLLIILFTENISINKAICESRHSGITSPDGSANPRNMVLVKNTIDVYRLWLTKFSIHEQVRSFDINSGRNGDTTNSSNSSSSCVNNENRSSNSSSSFDNDRLNNEEGKNVDPIMKDIYYVNGKKKKIPLNEQDSSKTDGRRNHWSTTITNSKMEKYELNNRNKQEAEPISHKDKPENYLLVKDAKGMKYGPSNETHFRNGDEKINTIVANNNMINLELIKNRIKILKCLLILLSSYIYYDDKNYLKEKNFFLFLFTSGEVYFTANFFLSLLTVIYDNEFNYFSFYFYNDTYLEFYNLCIHTLNILIDFNPFILRDNKKVHYMNSAVRYYYKSRFSIDKKEKHIYSNTDKEEEHESDFSNPPKEEKENKAGSKKSESSVCTPINENVCYFNNIETDDTLPYENEKMDTGSKAVRRSSKEEKQWKSQLHTNLKQPLQQQGQITDPGSSTSLSSASLDGSFAYNDSFEESCYSSESDNNDIEKCACTNKKSKKKKKKKFYKLEQVLKNKKKYLKEYNQKEEEKHSDNYYIYVKNKKEAKNMQCNNVFLEMIRNLELDNMQYIYKGTLNILISYKLYFENFNENILFIDSYLCLLWHLMNNNKLFIKYIKNHNSSIFLFYILYILLCFNNHRKREMQRLADSRKREGMITTALMSSGMNMTSSNKKEENDEKEKFIYNNENYNKSNKCDEFNIRKIDGLIYICLFIILKISSNSAICKNLNEKYDQKIKINFLLKNISHFDTYVDFLVYVLYMIVNDNIYFLKFERIIDMSITILTNMSVYIKSMNTYSCEYIISILKKILKKEWILSSQHHYYSLFLILDFINNILSHNLNDNYNLVYMIIKNKDVFFSIHNLDEELKNNYLFDSNTPTDYWVPTQSWLVNWKNKLPLHFINSIIYDLAILIEEECDEKEVLDYNEVVNLIKNHCSTIKNKKIPFIIRKYEKNMLLSKWVTSYIYFLLFFHMYKENLFINNGIKFIS</sequence>
<reference evidence="4" key="1">
    <citation type="submission" date="2016-05" db="EMBL/GenBank/DDBJ databases">
        <authorList>
            <person name="Naeem Raeece"/>
        </authorList>
    </citation>
    <scope>NUCLEOTIDE SEQUENCE [LARGE SCALE GENOMIC DNA]</scope>
</reference>
<feature type="compositionally biased region" description="Low complexity" evidence="1">
    <location>
        <begin position="202"/>
        <end position="233"/>
    </location>
</feature>
<name>A0A1A8WBQ0_PLAMA</name>
<evidence type="ECO:0000313" key="3">
    <source>
        <dbReference type="EMBL" id="SBS89443.1"/>
    </source>
</evidence>
<proteinExistence type="predicted"/>
<dbReference type="EMBL" id="FLQW01001396">
    <property type="protein sequence ID" value="SBS89443.1"/>
    <property type="molecule type" value="Genomic_DNA"/>
</dbReference>
<dbReference type="PANTHER" id="PTHR21575:SF12">
    <property type="entry name" value="PROTEIN HID1"/>
    <property type="match status" value="1"/>
</dbReference>
<feature type="region of interest" description="Disordered" evidence="1">
    <location>
        <begin position="481"/>
        <end position="513"/>
    </location>
</feature>
<keyword evidence="2" id="KW-0472">Membrane</keyword>
<organism evidence="3 4">
    <name type="scientific">Plasmodium malariae</name>
    <dbReference type="NCBI Taxonomy" id="5858"/>
    <lineage>
        <taxon>Eukaryota</taxon>
        <taxon>Sar</taxon>
        <taxon>Alveolata</taxon>
        <taxon>Apicomplexa</taxon>
        <taxon>Aconoidasida</taxon>
        <taxon>Haemosporida</taxon>
        <taxon>Plasmodiidae</taxon>
        <taxon>Plasmodium</taxon>
        <taxon>Plasmodium (Plasmodium)</taxon>
    </lineage>
</organism>
<evidence type="ECO:0000313" key="4">
    <source>
        <dbReference type="Proteomes" id="UP000078597"/>
    </source>
</evidence>
<feature type="region of interest" description="Disordered" evidence="1">
    <location>
        <begin position="201"/>
        <end position="245"/>
    </location>
</feature>
<feature type="region of interest" description="Disordered" evidence="1">
    <location>
        <begin position="534"/>
        <end position="587"/>
    </location>
</feature>
<feature type="region of interest" description="Disordered" evidence="1">
    <location>
        <begin position="264"/>
        <end position="292"/>
    </location>
</feature>
<protein>
    <recommendedName>
        <fullName evidence="5">HID1 domain-containing protein</fullName>
    </recommendedName>
</protein>
<dbReference type="VEuPathDB" id="PlasmoDB:PmUG01_13027200"/>
<dbReference type="InterPro" id="IPR026705">
    <property type="entry name" value="Hid-1/Ecm30"/>
</dbReference>
<feature type="transmembrane region" description="Helical" evidence="2">
    <location>
        <begin position="713"/>
        <end position="731"/>
    </location>
</feature>
<feature type="transmembrane region" description="Helical" evidence="2">
    <location>
        <begin position="743"/>
        <end position="760"/>
    </location>
</feature>
<feature type="transmembrane region" description="Helical" evidence="2">
    <location>
        <begin position="831"/>
        <end position="848"/>
    </location>
</feature>